<name>A0A0F9GIB5_9ZZZZ</name>
<evidence type="ECO:0000313" key="2">
    <source>
        <dbReference type="EMBL" id="KKL62892.1"/>
    </source>
</evidence>
<dbReference type="AlphaFoldDB" id="A0A0F9GIB5"/>
<organism evidence="2">
    <name type="scientific">marine sediment metagenome</name>
    <dbReference type="NCBI Taxonomy" id="412755"/>
    <lineage>
        <taxon>unclassified sequences</taxon>
        <taxon>metagenomes</taxon>
        <taxon>ecological metagenomes</taxon>
    </lineage>
</organism>
<feature type="compositionally biased region" description="Pro residues" evidence="1">
    <location>
        <begin position="30"/>
        <end position="39"/>
    </location>
</feature>
<sequence>GQFQVESETELDDSEIMNQLTTQLGSNPDLAPPPQPTTPDLPSMTRAASAGPGGRVRDPDFDLGRELGQITNTDEYSQLSNDEQLELRNDFYKGLFTSEGFKGLDNANQSQIAGEVSRLETGAIEAKPIINNPMFFIGTGLNIIKAGQLGAQMTRAALAAAGKKLTQKAIVKKIARGTIAGRGVGGAVVGAVTGVVDPISREGLTPEAFAKIPGEVALNTLIFGGLELGGELAVRGAIKGVKKAGLFKGRGRPKTIQELMERDPQFRFAATREVPEPGSLVEGAARTDKSLSELTKISKQGQIVEQMRRDLIDNGVDVPNLRRDQALRRANAARLRQEPEETIKALGEETTETPAELIQNAWHIRHPDEIIPGMEVLANNIKSKAVAQSILSKRSGAGDQWLEYAKENKIIGDIPQEARMKIADGLEAQVPDRGNFAMLGSLRTPATRAARSAEGSRAALELQAVEKSIDDGIQARANRVARGIGGSSDKDMNAAVRLREENPHPQNMTNAKVSLGIKRVLQFLQEKFEVDRQIIIPRLRKIMRPRIEKRVRKRLIAQAKVWHEDLDENLVRQEVERDLAKSIPDDWGLEQYLTHIFPGFYKIRDRRGRVIGTASNKLEAKEAIQDLAEELDMKA</sequence>
<proteinExistence type="predicted"/>
<reference evidence="2" key="1">
    <citation type="journal article" date="2015" name="Nature">
        <title>Complex archaea that bridge the gap between prokaryotes and eukaryotes.</title>
        <authorList>
            <person name="Spang A."/>
            <person name="Saw J.H."/>
            <person name="Jorgensen S.L."/>
            <person name="Zaremba-Niedzwiedzka K."/>
            <person name="Martijn J."/>
            <person name="Lind A.E."/>
            <person name="van Eijk R."/>
            <person name="Schleper C."/>
            <person name="Guy L."/>
            <person name="Ettema T.J."/>
        </authorList>
    </citation>
    <scope>NUCLEOTIDE SEQUENCE</scope>
</reference>
<gene>
    <name evidence="2" type="ORF">LCGC14_2180600</name>
</gene>
<dbReference type="EMBL" id="LAZR01028348">
    <property type="protein sequence ID" value="KKL62892.1"/>
    <property type="molecule type" value="Genomic_DNA"/>
</dbReference>
<feature type="non-terminal residue" evidence="2">
    <location>
        <position position="1"/>
    </location>
</feature>
<protein>
    <submittedName>
        <fullName evidence="2">Uncharacterized protein</fullName>
    </submittedName>
</protein>
<feature type="compositionally biased region" description="Polar residues" evidence="1">
    <location>
        <begin position="16"/>
        <end position="26"/>
    </location>
</feature>
<evidence type="ECO:0000256" key="1">
    <source>
        <dbReference type="SAM" id="MobiDB-lite"/>
    </source>
</evidence>
<feature type="region of interest" description="Disordered" evidence="1">
    <location>
        <begin position="1"/>
        <end position="61"/>
    </location>
</feature>
<accession>A0A0F9GIB5</accession>
<feature type="non-terminal residue" evidence="2">
    <location>
        <position position="635"/>
    </location>
</feature>
<comment type="caution">
    <text evidence="2">The sequence shown here is derived from an EMBL/GenBank/DDBJ whole genome shotgun (WGS) entry which is preliminary data.</text>
</comment>